<gene>
    <name evidence="1" type="ORF">MPL3356_110184</name>
</gene>
<evidence type="ECO:0000313" key="1">
    <source>
        <dbReference type="EMBL" id="CDX11826.1"/>
    </source>
</evidence>
<keyword evidence="2" id="KW-1185">Reference proteome</keyword>
<organism evidence="1 2">
    <name type="scientific">Mesorhizobium plurifarium</name>
    <dbReference type="NCBI Taxonomy" id="69974"/>
    <lineage>
        <taxon>Bacteria</taxon>
        <taxon>Pseudomonadati</taxon>
        <taxon>Pseudomonadota</taxon>
        <taxon>Alphaproteobacteria</taxon>
        <taxon>Hyphomicrobiales</taxon>
        <taxon>Phyllobacteriaceae</taxon>
        <taxon>Mesorhizobium</taxon>
    </lineage>
</organism>
<proteinExistence type="predicted"/>
<accession>A0A090D9Y1</accession>
<sequence>MPQGEVAVAAIRRCAVFLSRTSSAFSAGEKLVAVITRNYKKEQIREHGLVGLELPNSCHIEGSIFYSLQMPPRLCKKTTIFDL</sequence>
<dbReference type="Proteomes" id="UP000045285">
    <property type="component" value="Unassembled WGS sequence"/>
</dbReference>
<protein>
    <submittedName>
        <fullName evidence="1">Uncharacterized protein</fullName>
    </submittedName>
</protein>
<dbReference type="EMBL" id="CCMZ01000003">
    <property type="protein sequence ID" value="CDX11826.1"/>
    <property type="molecule type" value="Genomic_DNA"/>
</dbReference>
<dbReference type="AlphaFoldDB" id="A0A090D9Y1"/>
<evidence type="ECO:0000313" key="2">
    <source>
        <dbReference type="Proteomes" id="UP000045285"/>
    </source>
</evidence>
<name>A0A090D9Y1_MESPL</name>
<reference evidence="2" key="1">
    <citation type="submission" date="2014-08" db="EMBL/GenBank/DDBJ databases">
        <authorList>
            <person name="Moulin L."/>
        </authorList>
    </citation>
    <scope>NUCLEOTIDE SEQUENCE [LARGE SCALE GENOMIC DNA]</scope>
</reference>